<keyword evidence="8" id="KW-1185">Reference proteome</keyword>
<dbReference type="GO" id="GO:0016787">
    <property type="term" value="F:hydrolase activity"/>
    <property type="evidence" value="ECO:0007669"/>
    <property type="project" value="UniProtKB-KW"/>
</dbReference>
<sequence>MNRATNITATTLAQYFGFSSCNVFLRKQAYVSRDGGTVVDNTKFLTKRLFEKGVDFESKLNQSLKNIPEVYVSDLSNHLDPITGILESIHEARNYGKQIIYAINVTFPRFSHTGVTYGLSKPDFIRFDIKEDNLVEWKVIDAKASKNQKLYHKVQRLLVMLSKKLEPESIFHESFRKYDIDFLKNAEVTIDGIRLIPSELGGVWLPGNICKDEPFKLKYILPTVRDFVESTISNILALPEKDIERNASIDCSFCPHREECHKDALERKSIEAIGGLHSDQIISLRNALPKQQTNGITDIEDLENMIRQDDIQPALKDILNIDKETKLSSKIEAVKKREAVISKTVVTDLPSSEKIAIYVSVMIDLYNSSMICYILQFGMRQEIKTENVDIKNLLGRLGKIVKASVGKTLSIFIPTTAEYTYLKDHIVKLKPGDIDDNIRALISAWMRVDPDGSIMHVQDIPSDNDPIDPDGKWRYENNPTTSDFHVTVIDSVLNRNFDFPGPGILSLSNKMKYFLELTEDEEKAFDDDCLIEQILHGRDVAKECKIAYESRAFKPRPLETLIQTESLRSYIYGALLESHLNSKKFQNKRLSGENIIKVQLPNYKGFAHKNIPEEHVCEIVSGKDIIDNEILKFGTLENIGFSWIMTTTKVAQTGFADDKYSKELAAPSGWTRDVMSKDIVFCCIREVLGEDTKIILTISKGCHLVFKGWLKRGSIDVYISYRNIDYTMFSSIKTAVELDQNIGSTEQNENMALNGMSDDYDDDDDDIGPPPTSVMFDIDDEDGGFELSIPLNIKQQNFGSVNLNHKLWLEIFENSQILGARINGDFRTLNQQNIPVHPPMFDSQERAFQHIMEHQLSVIWGPPGSGKTFFLALACLRLIEMRYRSKKRGFRIAMTAFTKSAIGQFCDRFNILREQAIANGWLTAPVMPVHLITNGNRQPPPLLNENTYGVWAATVWQYSKWYQKRVANCLSAFDMLVIDEGSQLNPFTTLPAFRVVAYKARIVVVGDPLQLPPISSVSISKEYMKEHGKGPFGTSLIDLLTSGGYDHVKQLRENFRMSKQICEFISRGYPEKFISMAKQVNERKVHPSQSKLVRNIQESKRDLFTCTISDPDNESLLVSILAIQLRANYASVFIATPYLIQSNSIKKHLRAQDEEYEQFIRVDTPERLQGAETDDMQRPNDREMGFIFSKPKLNVAVSRAKHICILVTTSEVTKPSGKFDMSVTSAEIDDGVNFIKDYVSSSVIMSVELDDLKMMGEMDASLDDSDINLSHNVGKEGKITQLQQFQAVVVKYVMENLQQMHGLILYHGIGSGKTITQLAIFHCLHQQFPMLNYYFVVPKSLVENVNINIKKLDLDFSFVTIYTHKTFANKVHREGLGFCKDAVIAIDESHNFRTKIRMIKTPKRSTPNTEMQSGAGPDQKRKRNDQSSESVEIDYNELLSDETKDDEDDMLDRKISVGSLLFNSTEDLVNQYVMVTGGTPATAHKLYGVFGRSPAHFTRWSSNIENQQLKKIGNKPQSLVFQSSLRRALNSVFTTIEDEPKMEWIVVYIRDHIFGQVPKRKIVIYSAFLGQGIVDVLNLLKNSGATPRDRRAEIVANYNKDEIDVLFISNAGSEGLHLECTHAIILLEPQWNLEIMHQVVGRVVRYKSHANCKPGIEKQVEVYKLRASKPETAYGLSADDRLKELAFAKHDIDVKFVKIALDIASIENGNRPSDRKKFKGE</sequence>
<evidence type="ECO:0000256" key="1">
    <source>
        <dbReference type="ARBA" id="ARBA00022741"/>
    </source>
</evidence>
<dbReference type="SUPFAM" id="SSF52540">
    <property type="entry name" value="P-loop containing nucleoside triphosphate hydrolases"/>
    <property type="match status" value="3"/>
</dbReference>
<dbReference type="PANTHER" id="PTHR43788">
    <property type="entry name" value="DNA2/NAM7 HELICASE FAMILY MEMBER"/>
    <property type="match status" value="1"/>
</dbReference>
<dbReference type="PANTHER" id="PTHR43788:SF8">
    <property type="entry name" value="DNA-BINDING PROTEIN SMUBP-2"/>
    <property type="match status" value="1"/>
</dbReference>
<evidence type="ECO:0000256" key="5">
    <source>
        <dbReference type="SAM" id="MobiDB-lite"/>
    </source>
</evidence>
<dbReference type="Pfam" id="PF13087">
    <property type="entry name" value="AAA_12"/>
    <property type="match status" value="1"/>
</dbReference>
<organism evidence="7 8">
    <name type="scientific">Gonapodya prolifera (strain JEL478)</name>
    <name type="common">Monoblepharis prolifera</name>
    <dbReference type="NCBI Taxonomy" id="1344416"/>
    <lineage>
        <taxon>Eukaryota</taxon>
        <taxon>Fungi</taxon>
        <taxon>Fungi incertae sedis</taxon>
        <taxon>Chytridiomycota</taxon>
        <taxon>Chytridiomycota incertae sedis</taxon>
        <taxon>Monoblepharidomycetes</taxon>
        <taxon>Monoblepharidales</taxon>
        <taxon>Gonapodyaceae</taxon>
        <taxon>Gonapodya</taxon>
    </lineage>
</organism>
<proteinExistence type="predicted"/>
<keyword evidence="2" id="KW-0378">Hydrolase</keyword>
<dbReference type="Gene3D" id="3.40.50.10810">
    <property type="entry name" value="Tandem AAA-ATPase domain"/>
    <property type="match status" value="1"/>
</dbReference>
<dbReference type="InterPro" id="IPR038718">
    <property type="entry name" value="SNF2-like_sf"/>
</dbReference>
<dbReference type="GO" id="GO:0043139">
    <property type="term" value="F:5'-3' DNA helicase activity"/>
    <property type="evidence" value="ECO:0007669"/>
    <property type="project" value="TreeGrafter"/>
</dbReference>
<dbReference type="SMART" id="SM00490">
    <property type="entry name" value="HELICc"/>
    <property type="match status" value="1"/>
</dbReference>
<keyword evidence="4" id="KW-0067">ATP-binding</keyword>
<dbReference type="STRING" id="1344416.A0A138ZX73"/>
<dbReference type="CDD" id="cd18793">
    <property type="entry name" value="SF2_C_SNF"/>
    <property type="match status" value="1"/>
</dbReference>
<dbReference type="EMBL" id="KQ965935">
    <property type="protein sequence ID" value="KXS08875.1"/>
    <property type="molecule type" value="Genomic_DNA"/>
</dbReference>
<keyword evidence="3" id="KW-0347">Helicase</keyword>
<dbReference type="PROSITE" id="PS51194">
    <property type="entry name" value="HELICASE_CTER"/>
    <property type="match status" value="1"/>
</dbReference>
<feature type="domain" description="Helicase C-terminal" evidence="6">
    <location>
        <begin position="1541"/>
        <end position="1680"/>
    </location>
</feature>
<gene>
    <name evidence="7" type="ORF">M427DRAFT_50241</name>
</gene>
<accession>A0A138ZX73</accession>
<evidence type="ECO:0000256" key="2">
    <source>
        <dbReference type="ARBA" id="ARBA00022801"/>
    </source>
</evidence>
<evidence type="ECO:0000256" key="3">
    <source>
        <dbReference type="ARBA" id="ARBA00022806"/>
    </source>
</evidence>
<evidence type="ECO:0000313" key="8">
    <source>
        <dbReference type="Proteomes" id="UP000070544"/>
    </source>
</evidence>
<dbReference type="InterPro" id="IPR027417">
    <property type="entry name" value="P-loop_NTPase"/>
</dbReference>
<dbReference type="InterPro" id="IPR041679">
    <property type="entry name" value="DNA2/NAM7-like_C"/>
</dbReference>
<evidence type="ECO:0000256" key="4">
    <source>
        <dbReference type="ARBA" id="ARBA00022840"/>
    </source>
</evidence>
<dbReference type="Pfam" id="PF00271">
    <property type="entry name" value="Helicase_C"/>
    <property type="match status" value="1"/>
</dbReference>
<feature type="region of interest" description="Disordered" evidence="5">
    <location>
        <begin position="1397"/>
        <end position="1438"/>
    </location>
</feature>
<evidence type="ECO:0000313" key="7">
    <source>
        <dbReference type="EMBL" id="KXS08875.1"/>
    </source>
</evidence>
<dbReference type="OrthoDB" id="6513042at2759"/>
<dbReference type="InterPro" id="IPR049730">
    <property type="entry name" value="SNF2/RAD54-like_C"/>
</dbReference>
<reference evidence="7 8" key="1">
    <citation type="journal article" date="2015" name="Genome Biol. Evol.">
        <title>Phylogenomic analyses indicate that early fungi evolved digesting cell walls of algal ancestors of land plants.</title>
        <authorList>
            <person name="Chang Y."/>
            <person name="Wang S."/>
            <person name="Sekimoto S."/>
            <person name="Aerts A.L."/>
            <person name="Choi C."/>
            <person name="Clum A."/>
            <person name="LaButti K.M."/>
            <person name="Lindquist E.A."/>
            <person name="Yee Ngan C."/>
            <person name="Ohm R.A."/>
            <person name="Salamov A.A."/>
            <person name="Grigoriev I.V."/>
            <person name="Spatafora J.W."/>
            <person name="Berbee M.L."/>
        </authorList>
    </citation>
    <scope>NUCLEOTIDE SEQUENCE [LARGE SCALE GENOMIC DNA]</scope>
    <source>
        <strain evidence="7 8">JEL478</strain>
    </source>
</reference>
<keyword evidence="1" id="KW-0547">Nucleotide-binding</keyword>
<dbReference type="Pfam" id="PF13245">
    <property type="entry name" value="AAA_19"/>
    <property type="match status" value="1"/>
</dbReference>
<dbReference type="GO" id="GO:0005524">
    <property type="term" value="F:ATP binding"/>
    <property type="evidence" value="ECO:0007669"/>
    <property type="project" value="UniProtKB-KW"/>
</dbReference>
<protein>
    <recommendedName>
        <fullName evidence="6">Helicase C-terminal domain-containing protein</fullName>
    </recommendedName>
</protein>
<dbReference type="InterPro" id="IPR050534">
    <property type="entry name" value="Coronavir_polyprotein_1ab"/>
</dbReference>
<name>A0A138ZX73_GONPJ</name>
<dbReference type="PROSITE" id="PS51257">
    <property type="entry name" value="PROKAR_LIPOPROTEIN"/>
    <property type="match status" value="1"/>
</dbReference>
<dbReference type="InterPro" id="IPR001650">
    <property type="entry name" value="Helicase_C-like"/>
</dbReference>
<dbReference type="Proteomes" id="UP000070544">
    <property type="component" value="Unassembled WGS sequence"/>
</dbReference>
<dbReference type="Gene3D" id="3.40.50.300">
    <property type="entry name" value="P-loop containing nucleotide triphosphate hydrolases"/>
    <property type="match status" value="3"/>
</dbReference>
<evidence type="ECO:0000259" key="6">
    <source>
        <dbReference type="PROSITE" id="PS51194"/>
    </source>
</evidence>